<name>A0A7S2XW41_9STRA</name>
<organism evidence="1">
    <name type="scientific">Fibrocapsa japonica</name>
    <dbReference type="NCBI Taxonomy" id="94617"/>
    <lineage>
        <taxon>Eukaryota</taxon>
        <taxon>Sar</taxon>
        <taxon>Stramenopiles</taxon>
        <taxon>Ochrophyta</taxon>
        <taxon>Raphidophyceae</taxon>
        <taxon>Chattonellales</taxon>
        <taxon>Chattonellaceae</taxon>
        <taxon>Fibrocapsa</taxon>
    </lineage>
</organism>
<proteinExistence type="predicted"/>
<dbReference type="InterPro" id="IPR036291">
    <property type="entry name" value="NAD(P)-bd_dom_sf"/>
</dbReference>
<gene>
    <name evidence="1" type="ORF">FJAP1339_LOCUS2332</name>
</gene>
<dbReference type="PANTHER" id="PTHR47129">
    <property type="entry name" value="QUINONE OXIDOREDUCTASE 2"/>
    <property type="match status" value="1"/>
</dbReference>
<reference evidence="1" key="1">
    <citation type="submission" date="2021-01" db="EMBL/GenBank/DDBJ databases">
        <authorList>
            <person name="Corre E."/>
            <person name="Pelletier E."/>
            <person name="Niang G."/>
            <person name="Scheremetjew M."/>
            <person name="Finn R."/>
            <person name="Kale V."/>
            <person name="Holt S."/>
            <person name="Cochrane G."/>
            <person name="Meng A."/>
            <person name="Brown T."/>
            <person name="Cohen L."/>
        </authorList>
    </citation>
    <scope>NUCLEOTIDE SEQUENCE</scope>
    <source>
        <strain evidence="1">CCMP1661</strain>
    </source>
</reference>
<dbReference type="Gene3D" id="3.90.25.10">
    <property type="entry name" value="UDP-galactose 4-epimerase, domain 1"/>
    <property type="match status" value="1"/>
</dbReference>
<dbReference type="Gene3D" id="3.40.50.720">
    <property type="entry name" value="NAD(P)-binding Rossmann-like Domain"/>
    <property type="match status" value="1"/>
</dbReference>
<sequence>MGPCVSVLLNRFNDDAIMVLQADHPVGAATVAFLLGEDDFPVVAGVQDTSNPDLGDLKNAKLVRATIGQPKLEKVFKENNVGRLLLVISGSEDVGKKVKSTLKSAAAAGVGYIGCVSTATASYSGTLFANLYAPIEGDIKKSKIPFTIFRLTMPLDIYLTTAEKVRTMGKFVFPLMRSVRCTFIDVEDAAAAIGVVMLEPLMHLSRTYTFAGTRHTVREFVYKLGSALGKEIKYECVSLSDWRKDMIEEGLPTWRVEGGVEVIHMCNKVEYDFSSVDRYPMICKNRRKTKLETWINEHLSFFQS</sequence>
<evidence type="ECO:0008006" key="2">
    <source>
        <dbReference type="Google" id="ProtNLM"/>
    </source>
</evidence>
<dbReference type="InterPro" id="IPR052718">
    <property type="entry name" value="NmrA-type_oxidoreductase"/>
</dbReference>
<dbReference type="EMBL" id="HBHR01004827">
    <property type="protein sequence ID" value="CAD9859812.1"/>
    <property type="molecule type" value="Transcribed_RNA"/>
</dbReference>
<dbReference type="PANTHER" id="PTHR47129:SF1">
    <property type="entry name" value="NMRA-LIKE DOMAIN-CONTAINING PROTEIN"/>
    <property type="match status" value="1"/>
</dbReference>
<dbReference type="SUPFAM" id="SSF51735">
    <property type="entry name" value="NAD(P)-binding Rossmann-fold domains"/>
    <property type="match status" value="1"/>
</dbReference>
<evidence type="ECO:0000313" key="1">
    <source>
        <dbReference type="EMBL" id="CAD9859812.1"/>
    </source>
</evidence>
<dbReference type="AlphaFoldDB" id="A0A7S2XW41"/>
<accession>A0A7S2XW41</accession>
<protein>
    <recommendedName>
        <fullName evidence="2">NmrA-like domain-containing protein</fullName>
    </recommendedName>
</protein>